<dbReference type="PROSITE" id="PS50112">
    <property type="entry name" value="PAS"/>
    <property type="match status" value="1"/>
</dbReference>
<keyword evidence="1" id="KW-0472">Membrane</keyword>
<dbReference type="SUPFAM" id="SSF55073">
    <property type="entry name" value="Nucleotide cyclase"/>
    <property type="match status" value="1"/>
</dbReference>
<dbReference type="AlphaFoldDB" id="A0A6L5QM59"/>
<dbReference type="InterPro" id="IPR052155">
    <property type="entry name" value="Biofilm_reg_signaling"/>
</dbReference>
<evidence type="ECO:0000259" key="3">
    <source>
        <dbReference type="PROSITE" id="PS50113"/>
    </source>
</evidence>
<dbReference type="CDD" id="cd00130">
    <property type="entry name" value="PAS"/>
    <property type="match status" value="2"/>
</dbReference>
<evidence type="ECO:0000256" key="1">
    <source>
        <dbReference type="SAM" id="Phobius"/>
    </source>
</evidence>
<feature type="domain" description="GGDEF" evidence="4">
    <location>
        <begin position="736"/>
        <end position="869"/>
    </location>
</feature>
<dbReference type="Pfam" id="PF08447">
    <property type="entry name" value="PAS_3"/>
    <property type="match status" value="1"/>
</dbReference>
<organism evidence="5 6">
    <name type="scientific">Duganella alba</name>
    <dbReference type="NCBI Taxonomy" id="2666081"/>
    <lineage>
        <taxon>Bacteria</taxon>
        <taxon>Pseudomonadati</taxon>
        <taxon>Pseudomonadota</taxon>
        <taxon>Betaproteobacteria</taxon>
        <taxon>Burkholderiales</taxon>
        <taxon>Oxalobacteraceae</taxon>
        <taxon>Telluria group</taxon>
        <taxon>Duganella</taxon>
    </lineage>
</organism>
<dbReference type="NCBIfam" id="TIGR00254">
    <property type="entry name" value="GGDEF"/>
    <property type="match status" value="1"/>
</dbReference>
<reference evidence="5 6" key="1">
    <citation type="submission" date="2019-11" db="EMBL/GenBank/DDBJ databases">
        <title>Novel species isolated from a subtropical stream in China.</title>
        <authorList>
            <person name="Lu H."/>
        </authorList>
    </citation>
    <scope>NUCLEOTIDE SEQUENCE [LARGE SCALE GENOMIC DNA]</scope>
    <source>
        <strain evidence="5 6">FT25W</strain>
    </source>
</reference>
<name>A0A6L5QM59_9BURK</name>
<dbReference type="GO" id="GO:0003824">
    <property type="term" value="F:catalytic activity"/>
    <property type="evidence" value="ECO:0007669"/>
    <property type="project" value="UniProtKB-ARBA"/>
</dbReference>
<dbReference type="CDD" id="cd01949">
    <property type="entry name" value="GGDEF"/>
    <property type="match status" value="1"/>
</dbReference>
<dbReference type="NCBIfam" id="TIGR00229">
    <property type="entry name" value="sensory_box"/>
    <property type="match status" value="3"/>
</dbReference>
<evidence type="ECO:0000259" key="2">
    <source>
        <dbReference type="PROSITE" id="PS50112"/>
    </source>
</evidence>
<keyword evidence="6" id="KW-1185">Reference proteome</keyword>
<feature type="transmembrane region" description="Helical" evidence="1">
    <location>
        <begin position="286"/>
        <end position="307"/>
    </location>
</feature>
<accession>A0A6L5QM59</accession>
<dbReference type="Gene3D" id="3.30.70.270">
    <property type="match status" value="1"/>
</dbReference>
<dbReference type="SMART" id="SM00267">
    <property type="entry name" value="GGDEF"/>
    <property type="match status" value="1"/>
</dbReference>
<dbReference type="CDD" id="cd12915">
    <property type="entry name" value="PDC2_DGC_like"/>
    <property type="match status" value="1"/>
</dbReference>
<dbReference type="InterPro" id="IPR001610">
    <property type="entry name" value="PAC"/>
</dbReference>
<dbReference type="InterPro" id="IPR013655">
    <property type="entry name" value="PAS_fold_3"/>
</dbReference>
<dbReference type="Gene3D" id="3.30.450.20">
    <property type="entry name" value="PAS domain"/>
    <property type="match status" value="5"/>
</dbReference>
<sequence>MLDFFRRLYRAILLPAFGAALLIFTWASVTYQVRQEQQTAHYEAVLHSQSLAHTLAEHTNHLLRQLDHATQLFKLKYEETDGALRLPEFTRKNGLLDSLLPTKLDLPMAILDQNGHIVDSMNGYFTPDLKHQPVFRKHAGNPADVSLVATPVIDSRTKKWQIQISRRLNHANGSFAGVVMVMIDPAYFVEDYDRLNVDSGGAVMLISRENGMSAARIDDQIIISDSIDFRVAQVSAPQPSEEFLLKRPFDAIDRIYGYAEMPRYLLTAVVGNPTGTAMARFYSRRNMYYCAAAVASALVLLFVYLLVQQAHRLRRSASMVIEAQLMLRAAADASLDAVFMFKACRMRGARREILDFTIADLNERGAQLLGYRSEDIKDKRLIEVMPDLHSKGFVEKYRHVLESRQPLEEEYAVDFLPNAAVHWLHHQIVPITDGVAVNVRDITSRKETELAARKNQAELAAVNDASPLGLLRADATGHCTYVNRTFETITGLTREEALGDAWMRAVHPADREVLKSALNHMVRTRAPFQDTLRCVHPDGKIIWVSFKIAAMVVDGNIYGYVGTVDDITHIRKSVMALRESESRLRTIADTLPAMVAYIDAEQVYRFHNVAYEREFNRNGPTVLGRSIRETMGAERYAFLEPYVLQALQGETLTFEEDDTSDTIERTYEVVYIPQMDEDGVGVIGFHVMRQDITVQKREKQRLLRLSQVDALTGLTNRAGFLQKLHDSMANSRDNANLMAVMYMDIDRFKPVNDTYGHAVGDALLKAFSARLTHTMRASDTIARLGGDEFTIIMERIHRIDDAAALAAKIVSAMQADFDLDGTVVSISTSIGLTYYRDEDVSPAELLNRADILLYEAKQAGRNTFRAGQVIPPPESNAA</sequence>
<dbReference type="InterPro" id="IPR013656">
    <property type="entry name" value="PAS_4"/>
</dbReference>
<dbReference type="InterPro" id="IPR000160">
    <property type="entry name" value="GGDEF_dom"/>
</dbReference>
<feature type="domain" description="PAS" evidence="2">
    <location>
        <begin position="455"/>
        <end position="525"/>
    </location>
</feature>
<dbReference type="CDD" id="cd12914">
    <property type="entry name" value="PDC1_DGC_like"/>
    <property type="match status" value="1"/>
</dbReference>
<feature type="domain" description="PAC" evidence="3">
    <location>
        <begin position="528"/>
        <end position="579"/>
    </location>
</feature>
<dbReference type="InterPro" id="IPR043128">
    <property type="entry name" value="Rev_trsase/Diguanyl_cyclase"/>
</dbReference>
<proteinExistence type="predicted"/>
<dbReference type="PANTHER" id="PTHR44757">
    <property type="entry name" value="DIGUANYLATE CYCLASE DGCP"/>
    <property type="match status" value="1"/>
</dbReference>
<dbReference type="InterPro" id="IPR000700">
    <property type="entry name" value="PAS-assoc_C"/>
</dbReference>
<dbReference type="InterPro" id="IPR035965">
    <property type="entry name" value="PAS-like_dom_sf"/>
</dbReference>
<dbReference type="SMART" id="SM00091">
    <property type="entry name" value="PAS"/>
    <property type="match status" value="3"/>
</dbReference>
<comment type="caution">
    <text evidence="5">The sequence shown here is derived from an EMBL/GenBank/DDBJ whole genome shotgun (WGS) entry which is preliminary data.</text>
</comment>
<dbReference type="Pfam" id="PF00990">
    <property type="entry name" value="GGDEF"/>
    <property type="match status" value="1"/>
</dbReference>
<evidence type="ECO:0000259" key="4">
    <source>
        <dbReference type="PROSITE" id="PS50887"/>
    </source>
</evidence>
<dbReference type="SMART" id="SM00086">
    <property type="entry name" value="PAC"/>
    <property type="match status" value="1"/>
</dbReference>
<keyword evidence="1" id="KW-1133">Transmembrane helix</keyword>
<dbReference type="RefSeq" id="WP_154364317.1">
    <property type="nucleotide sequence ID" value="NZ_WKJM01000025.1"/>
</dbReference>
<evidence type="ECO:0000313" key="6">
    <source>
        <dbReference type="Proteomes" id="UP000481037"/>
    </source>
</evidence>
<dbReference type="SUPFAM" id="SSF55785">
    <property type="entry name" value="PYP-like sensor domain (PAS domain)"/>
    <property type="match status" value="3"/>
</dbReference>
<dbReference type="Proteomes" id="UP000481037">
    <property type="component" value="Unassembled WGS sequence"/>
</dbReference>
<dbReference type="PANTHER" id="PTHR44757:SF2">
    <property type="entry name" value="BIOFILM ARCHITECTURE MAINTENANCE PROTEIN MBAA"/>
    <property type="match status" value="1"/>
</dbReference>
<dbReference type="InterPro" id="IPR000014">
    <property type="entry name" value="PAS"/>
</dbReference>
<dbReference type="PROSITE" id="PS50887">
    <property type="entry name" value="GGDEF"/>
    <property type="match status" value="1"/>
</dbReference>
<evidence type="ECO:0000313" key="5">
    <source>
        <dbReference type="EMBL" id="MRX10894.1"/>
    </source>
</evidence>
<dbReference type="EMBL" id="WKJM01000025">
    <property type="protein sequence ID" value="MRX10894.1"/>
    <property type="molecule type" value="Genomic_DNA"/>
</dbReference>
<dbReference type="InterPro" id="IPR029787">
    <property type="entry name" value="Nucleotide_cyclase"/>
</dbReference>
<dbReference type="FunFam" id="3.30.70.270:FF:000001">
    <property type="entry name" value="Diguanylate cyclase domain protein"/>
    <property type="match status" value="1"/>
</dbReference>
<dbReference type="Pfam" id="PF08448">
    <property type="entry name" value="PAS_4"/>
    <property type="match status" value="2"/>
</dbReference>
<gene>
    <name evidence="5" type="ORF">GJ697_24025</name>
</gene>
<dbReference type="PROSITE" id="PS50113">
    <property type="entry name" value="PAC"/>
    <property type="match status" value="1"/>
</dbReference>
<keyword evidence="1" id="KW-0812">Transmembrane</keyword>
<protein>
    <submittedName>
        <fullName evidence="5">Diguanylate cyclase</fullName>
    </submittedName>
</protein>